<dbReference type="EMBL" id="KZ805312">
    <property type="protein sequence ID" value="PVI05688.1"/>
    <property type="molecule type" value="Genomic_DNA"/>
</dbReference>
<name>A0A2V1E530_9PLEO</name>
<feature type="region of interest" description="Disordered" evidence="1">
    <location>
        <begin position="1"/>
        <end position="112"/>
    </location>
</feature>
<dbReference type="Proteomes" id="UP000244855">
    <property type="component" value="Unassembled WGS sequence"/>
</dbReference>
<evidence type="ECO:0000256" key="1">
    <source>
        <dbReference type="SAM" id="MobiDB-lite"/>
    </source>
</evidence>
<accession>A0A2V1E530</accession>
<feature type="compositionally biased region" description="Polar residues" evidence="1">
    <location>
        <begin position="50"/>
        <end position="69"/>
    </location>
</feature>
<keyword evidence="3" id="KW-1185">Reference proteome</keyword>
<feature type="non-terminal residue" evidence="2">
    <location>
        <position position="321"/>
    </location>
</feature>
<dbReference type="OrthoDB" id="3642826at2759"/>
<reference evidence="2 3" key="1">
    <citation type="journal article" date="2018" name="Sci. Rep.">
        <title>Comparative genomics provides insights into the lifestyle and reveals functional heterogeneity of dark septate endophytic fungi.</title>
        <authorList>
            <person name="Knapp D.G."/>
            <person name="Nemeth J.B."/>
            <person name="Barry K."/>
            <person name="Hainaut M."/>
            <person name="Henrissat B."/>
            <person name="Johnson J."/>
            <person name="Kuo A."/>
            <person name="Lim J.H.P."/>
            <person name="Lipzen A."/>
            <person name="Nolan M."/>
            <person name="Ohm R.A."/>
            <person name="Tamas L."/>
            <person name="Grigoriev I.V."/>
            <person name="Spatafora J.W."/>
            <person name="Nagy L.G."/>
            <person name="Kovacs G.M."/>
        </authorList>
    </citation>
    <scope>NUCLEOTIDE SEQUENCE [LARGE SCALE GENOMIC DNA]</scope>
    <source>
        <strain evidence="2 3">DSE2036</strain>
    </source>
</reference>
<feature type="compositionally biased region" description="Polar residues" evidence="1">
    <location>
        <begin position="1"/>
        <end position="15"/>
    </location>
</feature>
<gene>
    <name evidence="2" type="ORF">DM02DRAFT_492707</name>
</gene>
<dbReference type="STRING" id="97972.A0A2V1E530"/>
<proteinExistence type="predicted"/>
<sequence>NVTSTGSVPSYQSTDEGLKPIPAPTSDPGSPDGHHEIPEPNLTGPCRNCNPAQQTAATGWNDLPNTSSHIVAEPQESPAQPKGPPSQVTITVGTSNSNSNSNSNSSPDDTHFIIGDSMTVQPSQTVTIENTPVVIQTTAGRTEVVVGGTKTIPFDRPAQALITNPPLVPLPVTVGSQTFTPIIDTNKKSDDQTPTGYILQGQTLVPGGPPITVQGTVYSLLPTPTAIVVNGQTTTITPDYGAVISTTTIPLLTLFQSTYTANAAGNYVIAPGTTLRPGGEAITVSGTVISLKPGNTEVVVQGSTSRMFPATTVVTVTRSGG</sequence>
<evidence type="ECO:0000313" key="3">
    <source>
        <dbReference type="Proteomes" id="UP000244855"/>
    </source>
</evidence>
<dbReference type="AlphaFoldDB" id="A0A2V1E530"/>
<evidence type="ECO:0000313" key="2">
    <source>
        <dbReference type="EMBL" id="PVI05688.1"/>
    </source>
</evidence>
<feature type="compositionally biased region" description="Low complexity" evidence="1">
    <location>
        <begin position="95"/>
        <end position="106"/>
    </location>
</feature>
<protein>
    <submittedName>
        <fullName evidence="2">Uncharacterized protein</fullName>
    </submittedName>
</protein>
<organism evidence="2 3">
    <name type="scientific">Periconia macrospinosa</name>
    <dbReference type="NCBI Taxonomy" id="97972"/>
    <lineage>
        <taxon>Eukaryota</taxon>
        <taxon>Fungi</taxon>
        <taxon>Dikarya</taxon>
        <taxon>Ascomycota</taxon>
        <taxon>Pezizomycotina</taxon>
        <taxon>Dothideomycetes</taxon>
        <taxon>Pleosporomycetidae</taxon>
        <taxon>Pleosporales</taxon>
        <taxon>Massarineae</taxon>
        <taxon>Periconiaceae</taxon>
        <taxon>Periconia</taxon>
    </lineage>
</organism>
<feature type="non-terminal residue" evidence="2">
    <location>
        <position position="1"/>
    </location>
</feature>